<evidence type="ECO:0000313" key="3">
    <source>
        <dbReference type="Proteomes" id="UP000249254"/>
    </source>
</evidence>
<dbReference type="InterPro" id="IPR058548">
    <property type="entry name" value="MlaB-like_STAS"/>
</dbReference>
<gene>
    <name evidence="2" type="ORF">DJ017_01480</name>
</gene>
<evidence type="ECO:0000313" key="2">
    <source>
        <dbReference type="EMBL" id="RAK53291.1"/>
    </source>
</evidence>
<dbReference type="Pfam" id="PF13466">
    <property type="entry name" value="STAS_2"/>
    <property type="match status" value="1"/>
</dbReference>
<name>A0A328AF82_9CAUL</name>
<dbReference type="PANTHER" id="PTHR33495:SF2">
    <property type="entry name" value="ANTI-SIGMA FACTOR ANTAGONIST TM_1081-RELATED"/>
    <property type="match status" value="1"/>
</dbReference>
<proteinExistence type="predicted"/>
<dbReference type="PANTHER" id="PTHR33495">
    <property type="entry name" value="ANTI-SIGMA FACTOR ANTAGONIST TM_1081-RELATED-RELATED"/>
    <property type="match status" value="1"/>
</dbReference>
<dbReference type="GO" id="GO:0043856">
    <property type="term" value="F:anti-sigma factor antagonist activity"/>
    <property type="evidence" value="ECO:0007669"/>
    <property type="project" value="TreeGrafter"/>
</dbReference>
<dbReference type="SUPFAM" id="SSF52091">
    <property type="entry name" value="SpoIIaa-like"/>
    <property type="match status" value="1"/>
</dbReference>
<dbReference type="AlphaFoldDB" id="A0A328AF82"/>
<protein>
    <recommendedName>
        <fullName evidence="1">STAS domain-containing protein</fullName>
    </recommendedName>
</protein>
<sequence length="104" mass="10577">MQIDQTLRDGVPIVALKGRLDSRAAELCAARLVPLAGDGRPALILDMAEVGYVGGAGLRVLIMLAARARACGAALSIAAPPQPLIQALALSGLGERLEGVLPAV</sequence>
<dbReference type="PROSITE" id="PS50801">
    <property type="entry name" value="STAS"/>
    <property type="match status" value="1"/>
</dbReference>
<dbReference type="OrthoDB" id="280847at2"/>
<dbReference type="InterPro" id="IPR036513">
    <property type="entry name" value="STAS_dom_sf"/>
</dbReference>
<accession>A0A328AF82</accession>
<keyword evidence="3" id="KW-1185">Reference proteome</keyword>
<comment type="caution">
    <text evidence="2">The sequence shown here is derived from an EMBL/GenBank/DDBJ whole genome shotgun (WGS) entry which is preliminary data.</text>
</comment>
<dbReference type="CDD" id="cd07043">
    <property type="entry name" value="STAS_anti-anti-sigma_factors"/>
    <property type="match status" value="1"/>
</dbReference>
<dbReference type="Proteomes" id="UP000249254">
    <property type="component" value="Unassembled WGS sequence"/>
</dbReference>
<dbReference type="Gene3D" id="3.30.750.24">
    <property type="entry name" value="STAS domain"/>
    <property type="match status" value="1"/>
</dbReference>
<feature type="domain" description="STAS" evidence="1">
    <location>
        <begin position="1"/>
        <end position="104"/>
    </location>
</feature>
<dbReference type="InterPro" id="IPR002645">
    <property type="entry name" value="STAS_dom"/>
</dbReference>
<organism evidence="2 3">
    <name type="scientific">Phenylobacterium soli</name>
    <dbReference type="NCBI Taxonomy" id="2170551"/>
    <lineage>
        <taxon>Bacteria</taxon>
        <taxon>Pseudomonadati</taxon>
        <taxon>Pseudomonadota</taxon>
        <taxon>Alphaproteobacteria</taxon>
        <taxon>Caulobacterales</taxon>
        <taxon>Caulobacteraceae</taxon>
        <taxon>Phenylobacterium</taxon>
    </lineage>
</organism>
<dbReference type="RefSeq" id="WP_111527043.1">
    <property type="nucleotide sequence ID" value="NZ_JBHRSG010000001.1"/>
</dbReference>
<evidence type="ECO:0000259" key="1">
    <source>
        <dbReference type="PROSITE" id="PS50801"/>
    </source>
</evidence>
<dbReference type="EMBL" id="QFYQ01000001">
    <property type="protein sequence ID" value="RAK53291.1"/>
    <property type="molecule type" value="Genomic_DNA"/>
</dbReference>
<reference evidence="3" key="1">
    <citation type="submission" date="2018-05" db="EMBL/GenBank/DDBJ databases">
        <authorList>
            <person name="Li X."/>
        </authorList>
    </citation>
    <scope>NUCLEOTIDE SEQUENCE [LARGE SCALE GENOMIC DNA]</scope>
    <source>
        <strain evidence="3">LX32</strain>
    </source>
</reference>